<dbReference type="PROSITE" id="PS50263">
    <property type="entry name" value="CN_HYDROLASE"/>
    <property type="match status" value="1"/>
</dbReference>
<evidence type="ECO:0000256" key="2">
    <source>
        <dbReference type="ARBA" id="ARBA00023115"/>
    </source>
</evidence>
<keyword evidence="2" id="KW-0620">Polyamine biosynthesis</keyword>
<dbReference type="EMBL" id="QZWG01000012">
    <property type="protein sequence ID" value="RZB76519.1"/>
    <property type="molecule type" value="Genomic_DNA"/>
</dbReference>
<dbReference type="GO" id="GO:0033388">
    <property type="term" value="P:putrescine biosynthetic process from arginine"/>
    <property type="evidence" value="ECO:0007669"/>
    <property type="project" value="TreeGrafter"/>
</dbReference>
<accession>A0A445HSC2</accession>
<dbReference type="PANTHER" id="PTHR43674:SF2">
    <property type="entry name" value="BETA-UREIDOPROPIONASE"/>
    <property type="match status" value="1"/>
</dbReference>
<reference evidence="8 9" key="1">
    <citation type="submission" date="2018-09" db="EMBL/GenBank/DDBJ databases">
        <title>A high-quality reference genome of wild soybean provides a powerful tool to mine soybean genomes.</title>
        <authorList>
            <person name="Xie M."/>
            <person name="Chung C.Y.L."/>
            <person name="Li M.-W."/>
            <person name="Wong F.-L."/>
            <person name="Chan T.-F."/>
            <person name="Lam H.-M."/>
        </authorList>
    </citation>
    <scope>NUCLEOTIDE SEQUENCE [LARGE SCALE GENOMIC DNA]</scope>
    <source>
        <strain evidence="9">cv. W05</strain>
        <tissue evidence="8">Hypocotyl of etiolated seedlings</tissue>
    </source>
</reference>
<comment type="similarity">
    <text evidence="3">Belongs to the carbon-nitrogen hydrolase superfamily.</text>
</comment>
<evidence type="ECO:0000256" key="6">
    <source>
        <dbReference type="ARBA" id="ARBA00074270"/>
    </source>
</evidence>
<evidence type="ECO:0000313" key="8">
    <source>
        <dbReference type="EMBL" id="RZB76519.1"/>
    </source>
</evidence>
<sequence length="543" mass="61884">MSDMQKVLIPTLQEVMPGAPHRFCVLHLWKIFTKQWKSKELKGIMWQWERPTTVAEFEGHMTHLKTINCQAWEYLNKWPKEAWTKAHFSTIPNVDNICNNTCEVFNSKILQYRCKPILTMLEEIRCYIMRRWLPIRCGQTHHNIRSCKNIGVPIRPKKYVAPPTSNEDDDLLAQDEQALNEAEEAAAHVQEGPVEINLSQLNLSQDSDMKFMVLATIVPLVAKNKLNITRPKQRKMEKGRTVVVSALQFACTDDVSTNIATAERLIRAAHKQGANIILIQELFEGYYFCQAQRVDFFQRAKPHKDHPTILRMQKLAKELGVVIPVSFFEEANNAHYNSIAIIDSDGTDLGIYRKSHIPDGPGYEEKFYFNPGDTGFKCNIEAFAEQVFQTKFAKIGVAICWDQWFPEAARAMVLQGAEILFYPTAIGSEPHDGSIDSRDHWKRVMQGHAGANLVPLVASNRIGKEIIETEHGKTEITFYGNSFIAGPTGEIVSVADDKEEAVLIAQFDLDKIKSTRHCWGVFRDRRPDLYKVLLTLDGNNPVQ</sequence>
<dbReference type="FunFam" id="3.60.110.10:FF:000012">
    <property type="entry name" value="N-carbamoylputrescine amidohydrolase, putative"/>
    <property type="match status" value="1"/>
</dbReference>
<evidence type="ECO:0000256" key="1">
    <source>
        <dbReference type="ARBA" id="ARBA00022801"/>
    </source>
</evidence>
<dbReference type="InterPro" id="IPR017755">
    <property type="entry name" value="N-carbamoylputrescine_amidase"/>
</dbReference>
<name>A0A445HSC2_GLYSO</name>
<gene>
    <name evidence="8" type="ORF">D0Y65_034811</name>
</gene>
<dbReference type="InterPro" id="IPR003010">
    <property type="entry name" value="C-N_Hydrolase"/>
</dbReference>
<dbReference type="AlphaFoldDB" id="A0A445HSC2"/>
<dbReference type="EC" id="3.5.1.53" evidence="5"/>
<evidence type="ECO:0000256" key="4">
    <source>
        <dbReference type="ARBA" id="ARBA00060704"/>
    </source>
</evidence>
<dbReference type="GO" id="GO:0050126">
    <property type="term" value="F:N-carbamoylputrescine amidase activity"/>
    <property type="evidence" value="ECO:0007669"/>
    <property type="project" value="UniProtKB-EC"/>
</dbReference>
<dbReference type="Proteomes" id="UP000289340">
    <property type="component" value="Chromosome 12"/>
</dbReference>
<comment type="pathway">
    <text evidence="4">Amine and polyamine biosynthesis; putrescine biosynthesis via agmatine pathway; putrescine from N-carbamoylputrescine (amidase route): step 1/1.</text>
</comment>
<feature type="domain" description="CN hydrolase" evidence="7">
    <location>
        <begin position="242"/>
        <end position="509"/>
    </location>
</feature>
<dbReference type="InterPro" id="IPR036526">
    <property type="entry name" value="C-N_Hydrolase_sf"/>
</dbReference>
<dbReference type="InterPro" id="IPR050345">
    <property type="entry name" value="Aliph_Amidase/BUP"/>
</dbReference>
<protein>
    <recommendedName>
        <fullName evidence="6">N-carbamoylputrescine amidase</fullName>
        <ecNumber evidence="5">3.5.1.53</ecNumber>
    </recommendedName>
</protein>
<keyword evidence="1 8" id="KW-0378">Hydrolase</keyword>
<evidence type="ECO:0000259" key="7">
    <source>
        <dbReference type="PROSITE" id="PS50263"/>
    </source>
</evidence>
<organism evidence="8 9">
    <name type="scientific">Glycine soja</name>
    <name type="common">Wild soybean</name>
    <dbReference type="NCBI Taxonomy" id="3848"/>
    <lineage>
        <taxon>Eukaryota</taxon>
        <taxon>Viridiplantae</taxon>
        <taxon>Streptophyta</taxon>
        <taxon>Embryophyta</taxon>
        <taxon>Tracheophyta</taxon>
        <taxon>Spermatophyta</taxon>
        <taxon>Magnoliopsida</taxon>
        <taxon>eudicotyledons</taxon>
        <taxon>Gunneridae</taxon>
        <taxon>Pentapetalae</taxon>
        <taxon>rosids</taxon>
        <taxon>fabids</taxon>
        <taxon>Fabales</taxon>
        <taxon>Fabaceae</taxon>
        <taxon>Papilionoideae</taxon>
        <taxon>50 kb inversion clade</taxon>
        <taxon>NPAAA clade</taxon>
        <taxon>indigoferoid/millettioid clade</taxon>
        <taxon>Phaseoleae</taxon>
        <taxon>Glycine</taxon>
        <taxon>Glycine subgen. Soja</taxon>
    </lineage>
</organism>
<dbReference type="CDD" id="cd07573">
    <property type="entry name" value="CPA"/>
    <property type="match status" value="1"/>
</dbReference>
<dbReference type="NCBIfam" id="TIGR03381">
    <property type="entry name" value="agmatine_aguB"/>
    <property type="match status" value="1"/>
</dbReference>
<evidence type="ECO:0000313" key="9">
    <source>
        <dbReference type="Proteomes" id="UP000289340"/>
    </source>
</evidence>
<keyword evidence="9" id="KW-1185">Reference proteome</keyword>
<evidence type="ECO:0000256" key="5">
    <source>
        <dbReference type="ARBA" id="ARBA00066800"/>
    </source>
</evidence>
<dbReference type="Pfam" id="PF00795">
    <property type="entry name" value="CN_hydrolase"/>
    <property type="match status" value="1"/>
</dbReference>
<dbReference type="PANTHER" id="PTHR43674">
    <property type="entry name" value="NITRILASE C965.09-RELATED"/>
    <property type="match status" value="1"/>
</dbReference>
<dbReference type="Gene3D" id="3.60.110.10">
    <property type="entry name" value="Carbon-nitrogen hydrolase"/>
    <property type="match status" value="1"/>
</dbReference>
<proteinExistence type="inferred from homology"/>
<dbReference type="SUPFAM" id="SSF56317">
    <property type="entry name" value="Carbon-nitrogen hydrolase"/>
    <property type="match status" value="1"/>
</dbReference>
<evidence type="ECO:0000256" key="3">
    <source>
        <dbReference type="ARBA" id="ARBA00034122"/>
    </source>
</evidence>
<comment type="caution">
    <text evidence="8">The sequence shown here is derived from an EMBL/GenBank/DDBJ whole genome shotgun (WGS) entry which is preliminary data.</text>
</comment>